<keyword evidence="3" id="KW-0808">Transferase</keyword>
<evidence type="ECO:0000313" key="4">
    <source>
        <dbReference type="Proteomes" id="UP000198284"/>
    </source>
</evidence>
<dbReference type="AlphaFoldDB" id="A0A239LK76"/>
<evidence type="ECO:0000256" key="1">
    <source>
        <dbReference type="SAM" id="MobiDB-lite"/>
    </source>
</evidence>
<dbReference type="Proteomes" id="UP000198284">
    <property type="component" value="Unassembled WGS sequence"/>
</dbReference>
<reference evidence="3 4" key="1">
    <citation type="submission" date="2017-06" db="EMBL/GenBank/DDBJ databases">
        <authorList>
            <person name="Kim H.J."/>
            <person name="Triplett B.A."/>
        </authorList>
    </citation>
    <scope>NUCLEOTIDE SEQUENCE [LARGE SCALE GENOMIC DNA]</scope>
    <source>
        <strain evidence="3 4">U15</strain>
    </source>
</reference>
<protein>
    <submittedName>
        <fullName evidence="3">Methyltransferase domain-containing protein</fullName>
    </submittedName>
</protein>
<accession>A0A239LK76</accession>
<dbReference type="InterPro" id="IPR013216">
    <property type="entry name" value="Methyltransf_11"/>
</dbReference>
<dbReference type="Gene3D" id="3.40.50.150">
    <property type="entry name" value="Vaccinia Virus protein VP39"/>
    <property type="match status" value="1"/>
</dbReference>
<keyword evidence="3" id="KW-0489">Methyltransferase</keyword>
<feature type="domain" description="Methyltransferase type 11" evidence="2">
    <location>
        <begin position="330"/>
        <end position="440"/>
    </location>
</feature>
<evidence type="ECO:0000313" key="3">
    <source>
        <dbReference type="EMBL" id="SNT29994.1"/>
    </source>
</evidence>
<keyword evidence="4" id="KW-1185">Reference proteome</keyword>
<feature type="compositionally biased region" description="Polar residues" evidence="1">
    <location>
        <begin position="185"/>
        <end position="205"/>
    </location>
</feature>
<organism evidence="3 4">
    <name type="scientific">Noviherbaspirillum humi</name>
    <dbReference type="NCBI Taxonomy" id="1688639"/>
    <lineage>
        <taxon>Bacteria</taxon>
        <taxon>Pseudomonadati</taxon>
        <taxon>Pseudomonadota</taxon>
        <taxon>Betaproteobacteria</taxon>
        <taxon>Burkholderiales</taxon>
        <taxon>Oxalobacteraceae</taxon>
        <taxon>Noviherbaspirillum</taxon>
    </lineage>
</organism>
<dbReference type="InterPro" id="IPR029063">
    <property type="entry name" value="SAM-dependent_MTases_sf"/>
</dbReference>
<proteinExistence type="predicted"/>
<dbReference type="GO" id="GO:0008757">
    <property type="term" value="F:S-adenosylmethionine-dependent methyltransferase activity"/>
    <property type="evidence" value="ECO:0007669"/>
    <property type="project" value="InterPro"/>
</dbReference>
<dbReference type="CDD" id="cd02440">
    <property type="entry name" value="AdoMet_MTases"/>
    <property type="match status" value="1"/>
</dbReference>
<gene>
    <name evidence="3" type="ORF">SAMN06265795_12320</name>
</gene>
<evidence type="ECO:0000259" key="2">
    <source>
        <dbReference type="Pfam" id="PF08241"/>
    </source>
</evidence>
<dbReference type="EMBL" id="FZOT01000023">
    <property type="protein sequence ID" value="SNT29994.1"/>
    <property type="molecule type" value="Genomic_DNA"/>
</dbReference>
<feature type="compositionally biased region" description="Polar residues" evidence="1">
    <location>
        <begin position="229"/>
        <end position="242"/>
    </location>
</feature>
<dbReference type="GO" id="GO:0032259">
    <property type="term" value="P:methylation"/>
    <property type="evidence" value="ECO:0007669"/>
    <property type="project" value="UniProtKB-KW"/>
</dbReference>
<feature type="region of interest" description="Disordered" evidence="1">
    <location>
        <begin position="155"/>
        <end position="251"/>
    </location>
</feature>
<name>A0A239LK76_9BURK</name>
<feature type="compositionally biased region" description="Polar residues" evidence="1">
    <location>
        <begin position="158"/>
        <end position="170"/>
    </location>
</feature>
<sequence length="501" mass="54767">MQPEFLPGTHGISLDRMLAGTTDPKAGRLASADVTKMDAFHRMSWVLEHAVQGLPEKIKAEVSQLISPQSLLLLLGFLAAQATPIGWIADLAVLGLTIREAWYVINSLNRINALVSKPRDRQDLLVAANVTGDLIARLASLGLLGKVIGAFKRHMSKHTAQPKQTPQAIQGPTIDVSSRRLPRSEGNSSVPLTPTRIETNPSSRLSVRDLHSPGKARTEIVPEKRGRNPPTNQQGNSQQPATLNRKASNANRRNATARITVFASPPNRPLLQSSNAVTNTNARAPIVTERPPMTEWQPHYEKIKNNPPLPTLVNFLNDWVKGSRPPGLAVDMGAGAGLQTAALSRYGWDVVAIDADAASPYYVRQALARNRDRAHANKRSSDGYGRVVIKVQKFQDVKLPPDGTVDLVWSGSLSFVPRKDMPAILQKVRRALGKDGRLVITLFGPEHHLTGSAGITVWKEEEVRAVLKGFRILSLQRKKTTTEFTNGSGVYDLVEVDAVKE</sequence>
<dbReference type="Pfam" id="PF08241">
    <property type="entry name" value="Methyltransf_11"/>
    <property type="match status" value="1"/>
</dbReference>
<dbReference type="SUPFAM" id="SSF53335">
    <property type="entry name" value="S-adenosyl-L-methionine-dependent methyltransferases"/>
    <property type="match status" value="1"/>
</dbReference>
<feature type="compositionally biased region" description="Basic and acidic residues" evidence="1">
    <location>
        <begin position="206"/>
        <end position="226"/>
    </location>
</feature>